<keyword evidence="2" id="KW-1185">Reference proteome</keyword>
<dbReference type="EMBL" id="CAJVPM010032850">
    <property type="protein sequence ID" value="CAG8683661.1"/>
    <property type="molecule type" value="Genomic_DNA"/>
</dbReference>
<protein>
    <submittedName>
        <fullName evidence="1">1277_t:CDS:1</fullName>
    </submittedName>
</protein>
<proteinExistence type="predicted"/>
<dbReference type="Proteomes" id="UP000789860">
    <property type="component" value="Unassembled WGS sequence"/>
</dbReference>
<reference evidence="1" key="1">
    <citation type="submission" date="2021-06" db="EMBL/GenBank/DDBJ databases">
        <authorList>
            <person name="Kallberg Y."/>
            <person name="Tangrot J."/>
            <person name="Rosling A."/>
        </authorList>
    </citation>
    <scope>NUCLEOTIDE SEQUENCE</scope>
    <source>
        <strain evidence="1">AU212A</strain>
    </source>
</reference>
<evidence type="ECO:0000313" key="2">
    <source>
        <dbReference type="Proteomes" id="UP000789860"/>
    </source>
</evidence>
<accession>A0ACA9NZK5</accession>
<gene>
    <name evidence="1" type="ORF">SCALOS_LOCUS9825</name>
</gene>
<name>A0ACA9NZK5_9GLOM</name>
<evidence type="ECO:0000313" key="1">
    <source>
        <dbReference type="EMBL" id="CAG8683661.1"/>
    </source>
</evidence>
<organism evidence="1 2">
    <name type="scientific">Scutellospora calospora</name>
    <dbReference type="NCBI Taxonomy" id="85575"/>
    <lineage>
        <taxon>Eukaryota</taxon>
        <taxon>Fungi</taxon>
        <taxon>Fungi incertae sedis</taxon>
        <taxon>Mucoromycota</taxon>
        <taxon>Glomeromycotina</taxon>
        <taxon>Glomeromycetes</taxon>
        <taxon>Diversisporales</taxon>
        <taxon>Gigasporaceae</taxon>
        <taxon>Scutellospora</taxon>
    </lineage>
</organism>
<comment type="caution">
    <text evidence="1">The sequence shown here is derived from an EMBL/GenBank/DDBJ whole genome shotgun (WGS) entry which is preliminary data.</text>
</comment>
<sequence>MNSQQVNTKLHKVIICYPNDNLKLMIDEKKMKIFKKIINKLFNKKSNTFNSDDSWDQSPYSTSNKKNSWYSLLLVEEENQSFEIEIFKIVYSQKYIVFTEYKKFKEYLIKEQIISNSLKNYENIKNKRLQNILSFLEAHIRSYFYIFNKGYKYALMNNTQDLNTWRVNGYQKDFEFWFNIINNECKKFEIKYLFSYDDLEKYNNEYLAF</sequence>